<dbReference type="GO" id="GO:0031901">
    <property type="term" value="C:early endosome membrane"/>
    <property type="evidence" value="ECO:0007669"/>
    <property type="project" value="UniProtKB-SubCell"/>
</dbReference>
<dbReference type="GO" id="GO:0141039">
    <property type="term" value="F:phosphatidylinositol 3-kinase inhibitor activity"/>
    <property type="evidence" value="ECO:0007669"/>
    <property type="project" value="InterPro"/>
</dbReference>
<evidence type="ECO:0000256" key="2">
    <source>
        <dbReference type="ARBA" id="ARBA00004414"/>
    </source>
</evidence>
<reference evidence="7" key="1">
    <citation type="submission" date="2021-06" db="EMBL/GenBank/DDBJ databases">
        <authorList>
            <person name="Kallberg Y."/>
            <person name="Tangrot J."/>
            <person name="Rosling A."/>
        </authorList>
    </citation>
    <scope>NUCLEOTIDE SEQUENCE</scope>
    <source>
        <strain evidence="7">FL966</strain>
    </source>
</reference>
<dbReference type="GO" id="GO:0051898">
    <property type="term" value="P:negative regulation of phosphatidylinositol 3-kinase/protein kinase B signal transduction"/>
    <property type="evidence" value="ECO:0007669"/>
    <property type="project" value="InterPro"/>
</dbReference>
<sequence>MDSFQQFQQIDELVKEYLLFRGFSTTFRSFESECRNDKDKRFQAEKIIEELYSFITNSDVNALMDYWKYLDLRYFSRLDARFFGNVKKFEECLLKYYLVYATQQKRKEKVFEFFDTFGTELNENSEWTKWFGLPFSKDPTTDPNYELFFTKQWLEMFTTSLHNFLNTIFQNMPLPSLLCFNMDRLHRYVLEDEVQSLQNEIESIKNVKTDTESTDTEIKQNISRSQESTNYTRILNRTKSLFDQKDKDTFSRSQSTTPSKELVIISDHYGEKSPEIYADDMILTPISEYAIDNSQELPGEDINPFTIMNQEIYLEHTSGISLAKFSHKGNLIVSCDVDNIVSPIDNTSQISLVKIDQSVYASSDYREQIRIINFNVDTNSVWSYAGASVKHKIDNLNLNVSCLEWESRSDKIFLMGTDERLIKIYNKESRSIVHEFRMDEQFPRYINCSPVEPLFACSSSPKGVDDGLNNVNGLLITWNLKTMMIQDKFTLEPSISKASGLPVVPIETLQFNHNGQMLVTGDRAGCVRIFDIRSFKPIMEWRLPKIISTSTSKKGNSAIYSSRFSFDENTVYVVDETGGLTQWSVHKPGSIISQSRLYGFPPSSVSISHATLTKPSLRKRTSSMSSIRSTKSNKSFNGSYNLTTNGIGGGSTNGGTNGFTSNGNLNKIPMVSFSSDTNHVLCVGGNGFQGVIYQTSSGNQVQLLAPHNSPLTVVDWTTIVGNSVLTGAMDGSVRVTKMVTDVST</sequence>
<organism evidence="7 8">
    <name type="scientific">Cetraspora pellucida</name>
    <dbReference type="NCBI Taxonomy" id="1433469"/>
    <lineage>
        <taxon>Eukaryota</taxon>
        <taxon>Fungi</taxon>
        <taxon>Fungi incertae sedis</taxon>
        <taxon>Mucoromycota</taxon>
        <taxon>Glomeromycotina</taxon>
        <taxon>Glomeromycetes</taxon>
        <taxon>Diversisporales</taxon>
        <taxon>Gigasporaceae</taxon>
        <taxon>Cetraspora</taxon>
    </lineage>
</organism>
<dbReference type="AlphaFoldDB" id="A0A9N9BIU5"/>
<gene>
    <name evidence="7" type="ORF">CPELLU_LOCUS5487</name>
</gene>
<comment type="caution">
    <text evidence="7">The sequence shown here is derived from an EMBL/GenBank/DDBJ whole genome shotgun (WGS) entry which is preliminary data.</text>
</comment>
<dbReference type="PANTHER" id="PTHR13083">
    <property type="entry name" value="WD REPEAT-CONTAINING PROTEIN 91"/>
    <property type="match status" value="1"/>
</dbReference>
<evidence type="ECO:0000256" key="3">
    <source>
        <dbReference type="ARBA" id="ARBA00006128"/>
    </source>
</evidence>
<evidence type="ECO:0000313" key="8">
    <source>
        <dbReference type="Proteomes" id="UP000789759"/>
    </source>
</evidence>
<keyword evidence="5" id="KW-0175">Coiled coil</keyword>
<feature type="domain" description="ARMC9 CTLH-like" evidence="6">
    <location>
        <begin position="48"/>
        <end position="171"/>
    </location>
</feature>
<comment type="similarity">
    <text evidence="3">Belongs to the WD repeat WDR91 family.</text>
</comment>
<dbReference type="SUPFAM" id="SSF50998">
    <property type="entry name" value="Quinoprotein alcohol dehydrogenase-like"/>
    <property type="match status" value="1"/>
</dbReference>
<dbReference type="EMBL" id="CAJVQA010003127">
    <property type="protein sequence ID" value="CAG8567265.1"/>
    <property type="molecule type" value="Genomic_DNA"/>
</dbReference>
<dbReference type="InterPro" id="IPR056327">
    <property type="entry name" value="ARMC9_CTLH-like_dom"/>
</dbReference>
<keyword evidence="4" id="KW-0967">Endosome</keyword>
<evidence type="ECO:0000256" key="4">
    <source>
        <dbReference type="ARBA" id="ARBA00022753"/>
    </source>
</evidence>
<accession>A0A9N9BIU5</accession>
<comment type="subcellular location">
    <subcellularLocation>
        <location evidence="1">Early endosome membrane</location>
        <topology evidence="1">Peripheral membrane protein</topology>
    </subcellularLocation>
    <subcellularLocation>
        <location evidence="2">Late endosome membrane</location>
    </subcellularLocation>
</comment>
<dbReference type="SMART" id="SM00320">
    <property type="entry name" value="WD40"/>
    <property type="match status" value="5"/>
</dbReference>
<dbReference type="GO" id="GO:0031902">
    <property type="term" value="C:late endosome membrane"/>
    <property type="evidence" value="ECO:0007669"/>
    <property type="project" value="UniProtKB-SubCell"/>
</dbReference>
<dbReference type="Pfam" id="PF00400">
    <property type="entry name" value="WD40"/>
    <property type="match status" value="2"/>
</dbReference>
<feature type="coiled-coil region" evidence="5">
    <location>
        <begin position="187"/>
        <end position="214"/>
    </location>
</feature>
<keyword evidence="8" id="KW-1185">Reference proteome</keyword>
<dbReference type="PANTHER" id="PTHR13083:SF3">
    <property type="entry name" value="WD REPEAT-CONTAINING PROTEIN 91"/>
    <property type="match status" value="1"/>
</dbReference>
<protein>
    <submittedName>
        <fullName evidence="7">4074_t:CDS:1</fullName>
    </submittedName>
</protein>
<proteinExistence type="inferred from homology"/>
<dbReference type="InterPro" id="IPR001680">
    <property type="entry name" value="WD40_rpt"/>
</dbReference>
<dbReference type="InterPro" id="IPR006594">
    <property type="entry name" value="LisH"/>
</dbReference>
<dbReference type="GO" id="GO:0045022">
    <property type="term" value="P:early endosome to late endosome transport"/>
    <property type="evidence" value="ECO:0007669"/>
    <property type="project" value="InterPro"/>
</dbReference>
<dbReference type="InterPro" id="IPR039724">
    <property type="entry name" value="WDR91"/>
</dbReference>
<dbReference type="InterPro" id="IPR011047">
    <property type="entry name" value="Quinoprotein_ADH-like_sf"/>
</dbReference>
<evidence type="ECO:0000259" key="6">
    <source>
        <dbReference type="Pfam" id="PF23138"/>
    </source>
</evidence>
<dbReference type="Proteomes" id="UP000789759">
    <property type="component" value="Unassembled WGS sequence"/>
</dbReference>
<name>A0A9N9BIU5_9GLOM</name>
<dbReference type="PROSITE" id="PS50896">
    <property type="entry name" value="LISH"/>
    <property type="match status" value="1"/>
</dbReference>
<dbReference type="InterPro" id="IPR015943">
    <property type="entry name" value="WD40/YVTN_repeat-like_dom_sf"/>
</dbReference>
<evidence type="ECO:0000256" key="1">
    <source>
        <dbReference type="ARBA" id="ARBA00004220"/>
    </source>
</evidence>
<dbReference type="Pfam" id="PF23138">
    <property type="entry name" value="CTLH_Armc9"/>
    <property type="match status" value="1"/>
</dbReference>
<evidence type="ECO:0000256" key="5">
    <source>
        <dbReference type="SAM" id="Coils"/>
    </source>
</evidence>
<dbReference type="Gene3D" id="2.130.10.10">
    <property type="entry name" value="YVTN repeat-like/Quinoprotein amine dehydrogenase"/>
    <property type="match status" value="2"/>
</dbReference>
<evidence type="ECO:0000313" key="7">
    <source>
        <dbReference type="EMBL" id="CAG8567265.1"/>
    </source>
</evidence>
<dbReference type="OrthoDB" id="193023at2759"/>